<dbReference type="EMBL" id="QBMP01000258">
    <property type="protein sequence ID" value="PZO47862.1"/>
    <property type="molecule type" value="Genomic_DNA"/>
</dbReference>
<dbReference type="Pfam" id="PF00805">
    <property type="entry name" value="Pentapeptide"/>
    <property type="match status" value="2"/>
</dbReference>
<dbReference type="PANTHER" id="PTHR14136">
    <property type="entry name" value="BTB_POZ DOMAIN-CONTAINING PROTEIN KCTD9"/>
    <property type="match status" value="1"/>
</dbReference>
<reference evidence="2" key="1">
    <citation type="submission" date="2018-04" db="EMBL/GenBank/DDBJ databases">
        <authorList>
            <person name="Cornet L."/>
        </authorList>
    </citation>
    <scope>NUCLEOTIDE SEQUENCE [LARGE SCALE GENOMIC DNA]</scope>
</reference>
<sequence length="191" mass="20968">MGTYMTAEELLQQYRLGERDFRGIKLKGIFLRDQCLRDIDLSCADLRGASLMGVDFRGANLRRADFTGAFLILAQLNQADLTQANLTNAFLILANLQQCCLAQANLTQANLTRANLSRVSGLTEGLLHGAVLASANLPQKMRMSTLDAVSKKLSDRVISSFLYATKPSKRAFANKKLSQLLVERASAKDIA</sequence>
<dbReference type="InterPro" id="IPR051082">
    <property type="entry name" value="Pentapeptide-BTB/POZ_domain"/>
</dbReference>
<proteinExistence type="predicted"/>
<gene>
    <name evidence="1" type="ORF">DCF15_18550</name>
</gene>
<dbReference type="InterPro" id="IPR001646">
    <property type="entry name" value="5peptide_repeat"/>
</dbReference>
<accession>A0A2W4WU74</accession>
<dbReference type="Proteomes" id="UP000249794">
    <property type="component" value="Unassembled WGS sequence"/>
</dbReference>
<reference evidence="1 2" key="2">
    <citation type="submission" date="2018-06" db="EMBL/GenBank/DDBJ databases">
        <title>Metagenomic assembly of (sub)arctic Cyanobacteria and their associated microbiome from non-axenic cultures.</title>
        <authorList>
            <person name="Baurain D."/>
        </authorList>
    </citation>
    <scope>NUCLEOTIDE SEQUENCE [LARGE SCALE GENOMIC DNA]</scope>
    <source>
        <strain evidence="1">ULC027bin1</strain>
    </source>
</reference>
<dbReference type="SUPFAM" id="SSF141571">
    <property type="entry name" value="Pentapeptide repeat-like"/>
    <property type="match status" value="1"/>
</dbReference>
<dbReference type="PANTHER" id="PTHR14136:SF17">
    <property type="entry name" value="BTB_POZ DOMAIN-CONTAINING PROTEIN KCTD9"/>
    <property type="match status" value="1"/>
</dbReference>
<dbReference type="AlphaFoldDB" id="A0A2W4WU74"/>
<name>A0A2W4WU74_9CYAN</name>
<organism evidence="1 2">
    <name type="scientific">Phormidesmis priestleyi</name>
    <dbReference type="NCBI Taxonomy" id="268141"/>
    <lineage>
        <taxon>Bacteria</taxon>
        <taxon>Bacillati</taxon>
        <taxon>Cyanobacteriota</taxon>
        <taxon>Cyanophyceae</taxon>
        <taxon>Leptolyngbyales</taxon>
        <taxon>Leptolyngbyaceae</taxon>
        <taxon>Phormidesmis</taxon>
    </lineage>
</organism>
<protein>
    <submittedName>
        <fullName evidence="1">Pentapeptide repeat-containing protein</fullName>
    </submittedName>
</protein>
<comment type="caution">
    <text evidence="1">The sequence shown here is derived from an EMBL/GenBank/DDBJ whole genome shotgun (WGS) entry which is preliminary data.</text>
</comment>
<dbReference type="Gene3D" id="2.160.20.80">
    <property type="entry name" value="E3 ubiquitin-protein ligase SopA"/>
    <property type="match status" value="1"/>
</dbReference>
<evidence type="ECO:0000313" key="2">
    <source>
        <dbReference type="Proteomes" id="UP000249794"/>
    </source>
</evidence>
<evidence type="ECO:0000313" key="1">
    <source>
        <dbReference type="EMBL" id="PZO47862.1"/>
    </source>
</evidence>